<dbReference type="EMBL" id="MUJZ01029826">
    <property type="protein sequence ID" value="OTF78021.1"/>
    <property type="molecule type" value="Genomic_DNA"/>
</dbReference>
<accession>A0A1Y3BAV0</accession>
<dbReference type="InterPro" id="IPR049126">
    <property type="entry name" value="FAN1-like_TPR"/>
</dbReference>
<protein>
    <recommendedName>
        <fullName evidence="1">Fanconi-associated nuclease</fullName>
        <ecNumber evidence="1">3.1.4.1</ecNumber>
    </recommendedName>
</protein>
<dbReference type="PANTHER" id="PTHR15749">
    <property type="entry name" value="FANCONI-ASSOCIATED NUCLEASE 1"/>
    <property type="match status" value="1"/>
</dbReference>
<reference evidence="3 4" key="1">
    <citation type="submission" date="2017-03" db="EMBL/GenBank/DDBJ databases">
        <title>Genome Survey of Euroglyphus maynei.</title>
        <authorList>
            <person name="Arlian L.G."/>
            <person name="Morgan M.S."/>
            <person name="Rider S.D."/>
        </authorList>
    </citation>
    <scope>NUCLEOTIDE SEQUENCE [LARGE SCALE GENOMIC DNA]</scope>
    <source>
        <strain evidence="3">Arlian Lab</strain>
        <tissue evidence="3">Whole body</tissue>
    </source>
</reference>
<evidence type="ECO:0000313" key="4">
    <source>
        <dbReference type="Proteomes" id="UP000194236"/>
    </source>
</evidence>
<keyword evidence="1" id="KW-0234">DNA repair</keyword>
<dbReference type="GO" id="GO:0070336">
    <property type="term" value="F:flap-structured DNA binding"/>
    <property type="evidence" value="ECO:0007669"/>
    <property type="project" value="TreeGrafter"/>
</dbReference>
<comment type="catalytic activity">
    <reaction evidence="1">
        <text>Hydrolytically removes 5'-nucleotides successively from the 3'-hydroxy termini of 3'-hydroxy-terminated oligonucleotides.</text>
        <dbReference type="EC" id="3.1.4.1"/>
    </reaction>
</comment>
<keyword evidence="1" id="KW-0464">Manganese</keyword>
<feature type="non-terminal residue" evidence="3">
    <location>
        <position position="211"/>
    </location>
</feature>
<dbReference type="PANTHER" id="PTHR15749:SF4">
    <property type="entry name" value="FANCONI-ASSOCIATED NUCLEASE 1"/>
    <property type="match status" value="1"/>
</dbReference>
<gene>
    <name evidence="3" type="ORF">BLA29_011464</name>
</gene>
<organism evidence="3 4">
    <name type="scientific">Euroglyphus maynei</name>
    <name type="common">Mayne's house dust mite</name>
    <dbReference type="NCBI Taxonomy" id="6958"/>
    <lineage>
        <taxon>Eukaryota</taxon>
        <taxon>Metazoa</taxon>
        <taxon>Ecdysozoa</taxon>
        <taxon>Arthropoda</taxon>
        <taxon>Chelicerata</taxon>
        <taxon>Arachnida</taxon>
        <taxon>Acari</taxon>
        <taxon>Acariformes</taxon>
        <taxon>Sarcoptiformes</taxon>
        <taxon>Astigmata</taxon>
        <taxon>Psoroptidia</taxon>
        <taxon>Analgoidea</taxon>
        <taxon>Pyroglyphidae</taxon>
        <taxon>Pyroglyphinae</taxon>
        <taxon>Euroglyphus</taxon>
    </lineage>
</organism>
<dbReference type="Pfam" id="PF21170">
    <property type="entry name" value="FAN1_TPR"/>
    <property type="match status" value="1"/>
</dbReference>
<dbReference type="AlphaFoldDB" id="A0A1Y3BAV0"/>
<evidence type="ECO:0000313" key="3">
    <source>
        <dbReference type="EMBL" id="OTF78021.1"/>
    </source>
</evidence>
<feature type="domain" description="Fanconi-associated nuclease 1-like TPR" evidence="2">
    <location>
        <begin position="89"/>
        <end position="196"/>
    </location>
</feature>
<dbReference type="GO" id="GO:0046872">
    <property type="term" value="F:metal ion binding"/>
    <property type="evidence" value="ECO:0007669"/>
    <property type="project" value="UniProtKB-KW"/>
</dbReference>
<comment type="subcellular location">
    <subcellularLocation>
        <location evidence="1">Nucleus</location>
    </subcellularLocation>
</comment>
<name>A0A1Y3BAV0_EURMA</name>
<sequence length="211" mass="25298">DLLEKFDDGNENHWYRHVFGDYNVERKISPGKSEANIYCDREESIEFTKAFNIYCEIIVLNNQKRFDEVINRILPFVLEQYDTAMMKWLDKDTGLAEFLRPFTATGMYIRCLHQCLTSLEKNRMHSLYIKNVLKLLGQDIYGVQYRPHWYIRASLILQNYLKNLELAEQFCMNGLKDPSVRHDHRLELYNRLLKLKKQNEHDEHLAYLCPE</sequence>
<dbReference type="GO" id="GO:0017108">
    <property type="term" value="F:5'-flap endonuclease activity"/>
    <property type="evidence" value="ECO:0007669"/>
    <property type="project" value="TreeGrafter"/>
</dbReference>
<keyword evidence="1" id="KW-0539">Nucleus</keyword>
<dbReference type="GO" id="GO:0004528">
    <property type="term" value="F:phosphodiesterase I activity"/>
    <property type="evidence" value="ECO:0007669"/>
    <property type="project" value="UniProtKB-EC"/>
</dbReference>
<keyword evidence="1" id="KW-0479">Metal-binding</keyword>
<evidence type="ECO:0000256" key="1">
    <source>
        <dbReference type="RuleBase" id="RU365033"/>
    </source>
</evidence>
<keyword evidence="1" id="KW-0378">Hydrolase</keyword>
<feature type="non-terminal residue" evidence="3">
    <location>
        <position position="1"/>
    </location>
</feature>
<comment type="cofactor">
    <cofactor evidence="1">
        <name>Mg(2+)</name>
        <dbReference type="ChEBI" id="CHEBI:18420"/>
    </cofactor>
    <cofactor evidence="1">
        <name>Mn(2+)</name>
        <dbReference type="ChEBI" id="CHEBI:29035"/>
    </cofactor>
</comment>
<keyword evidence="4" id="KW-1185">Reference proteome</keyword>
<comment type="similarity">
    <text evidence="1">Belongs to the FAN1 family.</text>
</comment>
<dbReference type="InterPro" id="IPR033315">
    <property type="entry name" value="Fan1-like"/>
</dbReference>
<dbReference type="GO" id="GO:0008409">
    <property type="term" value="F:5'-3' exonuclease activity"/>
    <property type="evidence" value="ECO:0007669"/>
    <property type="project" value="TreeGrafter"/>
</dbReference>
<comment type="caution">
    <text evidence="3">The sequence shown here is derived from an EMBL/GenBank/DDBJ whole genome shotgun (WGS) entry which is preliminary data.</text>
</comment>
<keyword evidence="1" id="KW-0460">Magnesium</keyword>
<proteinExistence type="inferred from homology"/>
<dbReference type="GO" id="GO:0036297">
    <property type="term" value="P:interstrand cross-link repair"/>
    <property type="evidence" value="ECO:0007669"/>
    <property type="project" value="InterPro"/>
</dbReference>
<dbReference type="Proteomes" id="UP000194236">
    <property type="component" value="Unassembled WGS sequence"/>
</dbReference>
<keyword evidence="1" id="KW-0227">DNA damage</keyword>
<evidence type="ECO:0000259" key="2">
    <source>
        <dbReference type="Pfam" id="PF21170"/>
    </source>
</evidence>
<keyword evidence="1" id="KW-0540">Nuclease</keyword>
<dbReference type="EC" id="3.1.4.1" evidence="1"/>
<dbReference type="OrthoDB" id="76364at2759"/>
<comment type="function">
    <text evidence="1">Nuclease required for the repair of DNA interstrand cross-links (ICL). Acts as a 5'-3' exonuclease that anchors at a cut end of DNA and cleaves DNA successively at every third nucleotide, allowing to excise an ICL from one strand through flanking incisions.</text>
</comment>
<dbReference type="GO" id="GO:0005634">
    <property type="term" value="C:nucleus"/>
    <property type="evidence" value="ECO:0007669"/>
    <property type="project" value="UniProtKB-SubCell"/>
</dbReference>